<dbReference type="EMBL" id="ADMC01000005">
    <property type="protein sequence ID" value="EHP50758.1"/>
    <property type="molecule type" value="Genomic_DNA"/>
</dbReference>
<dbReference type="InterPro" id="IPR013839">
    <property type="entry name" value="DNAligase_adenylation"/>
</dbReference>
<dbReference type="Pfam" id="PF01653">
    <property type="entry name" value="DNA_ligase_aden"/>
    <property type="match status" value="1"/>
</dbReference>
<dbReference type="SUPFAM" id="SSF47781">
    <property type="entry name" value="RuvA domain 2-like"/>
    <property type="match status" value="3"/>
</dbReference>
<dbReference type="InterPro" id="IPR010994">
    <property type="entry name" value="RuvA_2-like"/>
</dbReference>
<dbReference type="Gene3D" id="3.30.470.30">
    <property type="entry name" value="DNA ligase/mRNA capping enzyme"/>
    <property type="match status" value="1"/>
</dbReference>
<feature type="binding site" evidence="12">
    <location>
        <position position="431"/>
    </location>
    <ligand>
        <name>Zn(2+)</name>
        <dbReference type="ChEBI" id="CHEBI:29105"/>
    </ligand>
</feature>
<dbReference type="SMART" id="SM00292">
    <property type="entry name" value="BRCT"/>
    <property type="match status" value="1"/>
</dbReference>
<dbReference type="FunFam" id="1.10.287.610:FF:000002">
    <property type="entry name" value="DNA ligase"/>
    <property type="match status" value="1"/>
</dbReference>
<dbReference type="Pfam" id="PF03120">
    <property type="entry name" value="OB_DNA_ligase"/>
    <property type="match status" value="1"/>
</dbReference>
<dbReference type="eggNOG" id="COG0272">
    <property type="taxonomic scope" value="Bacteria"/>
</dbReference>
<proteinExistence type="inferred from homology"/>
<dbReference type="FunFam" id="6.20.10.30:FF:000005">
    <property type="entry name" value="DNA ligase"/>
    <property type="match status" value="1"/>
</dbReference>
<dbReference type="AlphaFoldDB" id="H1DDW1"/>
<dbReference type="Proteomes" id="UP000004892">
    <property type="component" value="Unassembled WGS sequence"/>
</dbReference>
<keyword evidence="8 12" id="KW-0520">NAD</keyword>
<evidence type="ECO:0000256" key="8">
    <source>
        <dbReference type="ARBA" id="ARBA00023027"/>
    </source>
</evidence>
<reference evidence="14 15" key="1">
    <citation type="submission" date="2012-01" db="EMBL/GenBank/DDBJ databases">
        <title>The Genome Sequence of Odoribacter laneus YIT 12061.</title>
        <authorList>
            <consortium name="The Broad Institute Genome Sequencing Platform"/>
            <person name="Earl A."/>
            <person name="Ward D."/>
            <person name="Feldgarden M."/>
            <person name="Gevers D."/>
            <person name="Morotomi M."/>
            <person name="Young S.K."/>
            <person name="Zeng Q."/>
            <person name="Gargeya S."/>
            <person name="Fitzgerald M."/>
            <person name="Haas B."/>
            <person name="Abouelleil A."/>
            <person name="Alvarado L."/>
            <person name="Arachchi H.M."/>
            <person name="Berlin A."/>
            <person name="Chapman S.B."/>
            <person name="Gearin G."/>
            <person name="Goldberg J."/>
            <person name="Griggs A."/>
            <person name="Gujja S."/>
            <person name="Hansen M."/>
            <person name="Heiman D."/>
            <person name="Howarth C."/>
            <person name="Larimer J."/>
            <person name="Lui A."/>
            <person name="MacDonald P.J.P."/>
            <person name="McCowen C."/>
            <person name="Montmayeur A."/>
            <person name="Murphy C."/>
            <person name="Neiman D."/>
            <person name="Pearson M."/>
            <person name="Priest M."/>
            <person name="Roberts A."/>
            <person name="Saif S."/>
            <person name="Shea T."/>
            <person name="Sisk P."/>
            <person name="Stolte C."/>
            <person name="Sykes S."/>
            <person name="Wortman J."/>
            <person name="Nusbaum C."/>
            <person name="Birren B."/>
        </authorList>
    </citation>
    <scope>NUCLEOTIDE SEQUENCE [LARGE SCALE GENOMIC DNA]</scope>
    <source>
        <strain evidence="14 15">YIT 12061</strain>
    </source>
</reference>
<evidence type="ECO:0000256" key="7">
    <source>
        <dbReference type="ARBA" id="ARBA00022842"/>
    </source>
</evidence>
<evidence type="ECO:0000256" key="3">
    <source>
        <dbReference type="ARBA" id="ARBA00022705"/>
    </source>
</evidence>
<keyword evidence="6 12" id="KW-0862">Zinc</keyword>
<feature type="binding site" evidence="12">
    <location>
        <position position="195"/>
    </location>
    <ligand>
        <name>NAD(+)</name>
        <dbReference type="ChEBI" id="CHEBI:57540"/>
    </ligand>
</feature>
<evidence type="ECO:0000256" key="2">
    <source>
        <dbReference type="ARBA" id="ARBA00022598"/>
    </source>
</evidence>
<dbReference type="InterPro" id="IPR004149">
    <property type="entry name" value="Znf_DNAligase_C4"/>
</dbReference>
<keyword evidence="5 12" id="KW-0227">DNA damage</keyword>
<sequence length="861" mass="97474">MYRSFGNRNIRFEKLSLTLRESKDQLMENVAEKIVSLRKLLEYHNDKYYIDNAPEISDQEFDRLMHELEELEAAHPEWYDPNSPTQRVGQDINREFTQVIHKYPMLSLGNTYSEEELREFDARVRKTAGEVQYVCELKYDGSSISLTYENGELIRAVTRGDGIRGDDVTANVRTIRTIPLRLHGDYPPEFEIRGEILMPFTVFNRLNQEKAEAGEALFANPRNAAAGTLKLQNSALVARRGLDCFLYYLPGEVTPADTHYGNLLKAKEWGFRMPPYVELCDNMEEVWNFVKKWDKERVNLPVPIDGIVVKVNELEKQKLLGYTAKSPRWAIAYKFKAEQEETPLISVSYQVGRTGSITPVANLEPVHLAGTVVKRASLHNADIIAELDLHEQDTVYVEKGGEIIPKIVGVDRNRRKPGSKPVEFITHCPECGTELVRIEGEANHYCPNEAHCPPQIAGKIEHFVSRKAMDIEGMGGETIDLLLTRKYIRNVADIYELPARREELIGLEKIIYPRSFEVSSIPLAKIIYGFEIGLKNISARHALLLAEHFPSLKALSESSKAELAALPWATAEEREKSVNRIQDYFRMPFNETLQRLKEAGEVADIPLDYVIYALNISGIGFHQAELLTSAFDYIYELAVANPGEIAAIEGITEEEAVRIRQFFAGNEKLVRKLNTLNVYRIQEKTADNLIAGIERSKSAGFPAFLYGLGIRYIGETASRNLAKSFRNIHNLMGATYEQLIEVADIGEQMATSLLKYFSKEENRELVERMLAYGVKGEMGEEEGESDIFQGMTFVITGTLSRPREYFKDLILKAGGKVSDSVSAKTAFLLAGENAGSKRKKAEKLGLPIINEEEFREMINDK</sequence>
<dbReference type="HOGENOM" id="CLU_007764_2_1_10"/>
<dbReference type="HAMAP" id="MF_01588">
    <property type="entry name" value="DNA_ligase_A"/>
    <property type="match status" value="1"/>
</dbReference>
<dbReference type="SMART" id="SM00278">
    <property type="entry name" value="HhH1"/>
    <property type="match status" value="4"/>
</dbReference>
<dbReference type="InterPro" id="IPR041663">
    <property type="entry name" value="DisA/LigA_HHH"/>
</dbReference>
<dbReference type="Gene3D" id="1.10.287.610">
    <property type="entry name" value="Helix hairpin bin"/>
    <property type="match status" value="1"/>
</dbReference>
<gene>
    <name evidence="12" type="primary">ligA</name>
    <name evidence="14" type="ORF">HMPREF9449_00447</name>
</gene>
<dbReference type="EC" id="6.5.1.2" evidence="12"/>
<dbReference type="InterPro" id="IPR001679">
    <property type="entry name" value="DNA_ligase"/>
</dbReference>
<dbReference type="Gene3D" id="1.10.150.20">
    <property type="entry name" value="5' to 3' exonuclease, C-terminal subdomain"/>
    <property type="match status" value="3"/>
</dbReference>
<feature type="binding site" evidence="12">
    <location>
        <begin position="107"/>
        <end position="108"/>
    </location>
    <ligand>
        <name>NAD(+)</name>
        <dbReference type="ChEBI" id="CHEBI:57540"/>
    </ligand>
</feature>
<keyword evidence="2 12" id="KW-0436">Ligase</keyword>
<dbReference type="GO" id="GO:0006281">
    <property type="term" value="P:DNA repair"/>
    <property type="evidence" value="ECO:0007669"/>
    <property type="project" value="UniProtKB-KW"/>
</dbReference>
<dbReference type="FunFam" id="1.10.150.20:FF:000006">
    <property type="entry name" value="DNA ligase"/>
    <property type="match status" value="1"/>
</dbReference>
<evidence type="ECO:0000256" key="1">
    <source>
        <dbReference type="ARBA" id="ARBA00004067"/>
    </source>
</evidence>
<dbReference type="SUPFAM" id="SSF52113">
    <property type="entry name" value="BRCT domain"/>
    <property type="match status" value="1"/>
</dbReference>
<feature type="binding site" evidence="12">
    <location>
        <position position="136"/>
    </location>
    <ligand>
        <name>NAD(+)</name>
        <dbReference type="ChEBI" id="CHEBI:57540"/>
    </ligand>
</feature>
<dbReference type="CDD" id="cd17748">
    <property type="entry name" value="BRCT_DNA_ligase_like"/>
    <property type="match status" value="1"/>
</dbReference>
<dbReference type="Gene3D" id="3.40.50.10190">
    <property type="entry name" value="BRCT domain"/>
    <property type="match status" value="1"/>
</dbReference>
<dbReference type="STRING" id="742817.HMPREF9449_00447"/>
<feature type="binding site" evidence="12">
    <location>
        <position position="446"/>
    </location>
    <ligand>
        <name>Zn(2+)</name>
        <dbReference type="ChEBI" id="CHEBI:29105"/>
    </ligand>
</feature>
<dbReference type="InterPro" id="IPR013840">
    <property type="entry name" value="DNAligase_N"/>
</dbReference>
<feature type="binding site" evidence="12">
    <location>
        <position position="310"/>
    </location>
    <ligand>
        <name>NAD(+)</name>
        <dbReference type="ChEBI" id="CHEBI:57540"/>
    </ligand>
</feature>
<dbReference type="InterPro" id="IPR001357">
    <property type="entry name" value="BRCT_dom"/>
</dbReference>
<organism evidence="14 15">
    <name type="scientific">Odoribacter laneus YIT 12061</name>
    <dbReference type="NCBI Taxonomy" id="742817"/>
    <lineage>
        <taxon>Bacteria</taxon>
        <taxon>Pseudomonadati</taxon>
        <taxon>Bacteroidota</taxon>
        <taxon>Bacteroidia</taxon>
        <taxon>Bacteroidales</taxon>
        <taxon>Odoribacteraceae</taxon>
        <taxon>Odoribacter</taxon>
    </lineage>
</organism>
<accession>H1DDW1</accession>
<evidence type="ECO:0000256" key="12">
    <source>
        <dbReference type="HAMAP-Rule" id="MF_01588"/>
    </source>
</evidence>
<dbReference type="SUPFAM" id="SSF50249">
    <property type="entry name" value="Nucleic acid-binding proteins"/>
    <property type="match status" value="1"/>
</dbReference>
<dbReference type="GO" id="GO:0005829">
    <property type="term" value="C:cytosol"/>
    <property type="evidence" value="ECO:0007669"/>
    <property type="project" value="TreeGrafter"/>
</dbReference>
<dbReference type="PROSITE" id="PS50172">
    <property type="entry name" value="BRCT"/>
    <property type="match status" value="1"/>
</dbReference>
<dbReference type="Gene3D" id="6.20.10.30">
    <property type="match status" value="1"/>
</dbReference>
<feature type="binding site" evidence="12">
    <location>
        <position position="428"/>
    </location>
    <ligand>
        <name>Zn(2+)</name>
        <dbReference type="ChEBI" id="CHEBI:29105"/>
    </ligand>
</feature>
<dbReference type="InterPro" id="IPR033136">
    <property type="entry name" value="DNA_ligase_CS"/>
</dbReference>
<keyword evidence="9 12" id="KW-0234">DNA repair</keyword>
<dbReference type="CDD" id="cd00114">
    <property type="entry name" value="LIGANc"/>
    <property type="match status" value="1"/>
</dbReference>
<evidence type="ECO:0000313" key="15">
    <source>
        <dbReference type="Proteomes" id="UP000004892"/>
    </source>
</evidence>
<evidence type="ECO:0000259" key="13">
    <source>
        <dbReference type="PROSITE" id="PS50172"/>
    </source>
</evidence>
<dbReference type="SMART" id="SM00532">
    <property type="entry name" value="LIGANc"/>
    <property type="match status" value="1"/>
</dbReference>
<feature type="binding site" evidence="12">
    <location>
        <position position="334"/>
    </location>
    <ligand>
        <name>NAD(+)</name>
        <dbReference type="ChEBI" id="CHEBI:57540"/>
    </ligand>
</feature>
<dbReference type="InterPro" id="IPR003583">
    <property type="entry name" value="Hlx-hairpin-Hlx_DNA-bd_motif"/>
</dbReference>
<comment type="catalytic activity">
    <reaction evidence="11 12">
        <text>NAD(+) + (deoxyribonucleotide)n-3'-hydroxyl + 5'-phospho-(deoxyribonucleotide)m = (deoxyribonucleotide)n+m + AMP + beta-nicotinamide D-nucleotide.</text>
        <dbReference type="EC" id="6.5.1.2"/>
    </reaction>
</comment>
<feature type="domain" description="BRCT" evidence="13">
    <location>
        <begin position="783"/>
        <end position="861"/>
    </location>
</feature>
<comment type="caution">
    <text evidence="14">The sequence shown here is derived from an EMBL/GenBank/DDBJ whole genome shotgun (WGS) entry which is preliminary data.</text>
</comment>
<evidence type="ECO:0000256" key="11">
    <source>
        <dbReference type="ARBA" id="ARBA00034005"/>
    </source>
</evidence>
<dbReference type="GO" id="GO:0003677">
    <property type="term" value="F:DNA binding"/>
    <property type="evidence" value="ECO:0007669"/>
    <property type="project" value="InterPro"/>
</dbReference>
<comment type="cofactor">
    <cofactor evidence="12">
        <name>Mg(2+)</name>
        <dbReference type="ChEBI" id="CHEBI:18420"/>
    </cofactor>
    <cofactor evidence="12">
        <name>Mn(2+)</name>
        <dbReference type="ChEBI" id="CHEBI:29035"/>
    </cofactor>
</comment>
<dbReference type="InterPro" id="IPR012340">
    <property type="entry name" value="NA-bd_OB-fold"/>
</dbReference>
<dbReference type="Pfam" id="PF03119">
    <property type="entry name" value="DNA_ligase_ZBD"/>
    <property type="match status" value="1"/>
</dbReference>
<protein>
    <recommendedName>
        <fullName evidence="12">DNA ligase</fullName>
        <ecNumber evidence="12">6.5.1.2</ecNumber>
    </recommendedName>
    <alternativeName>
        <fullName evidence="12">Polydeoxyribonucleotide synthase [NAD(+)]</fullName>
    </alternativeName>
</protein>
<feature type="active site" description="N6-AMP-lysine intermediate" evidence="12">
    <location>
        <position position="138"/>
    </location>
</feature>
<keyword evidence="15" id="KW-1185">Reference proteome</keyword>
<dbReference type="PANTHER" id="PTHR23389:SF9">
    <property type="entry name" value="DNA LIGASE"/>
    <property type="match status" value="1"/>
</dbReference>
<dbReference type="Gene3D" id="2.40.50.140">
    <property type="entry name" value="Nucleic acid-binding proteins"/>
    <property type="match status" value="1"/>
</dbReference>
<dbReference type="InterPro" id="IPR036420">
    <property type="entry name" value="BRCT_dom_sf"/>
</dbReference>
<dbReference type="Pfam" id="PF00533">
    <property type="entry name" value="BRCT"/>
    <property type="match status" value="1"/>
</dbReference>
<name>H1DDW1_9BACT</name>
<comment type="function">
    <text evidence="1 12">DNA ligase that catalyzes the formation of phosphodiester linkages between 5'-phosphoryl and 3'-hydroxyl groups in double-stranded DNA using NAD as a coenzyme and as the energy source for the reaction. It is essential for DNA replication and repair of damaged DNA.</text>
</comment>
<dbReference type="GO" id="GO:0003911">
    <property type="term" value="F:DNA ligase (NAD+) activity"/>
    <property type="evidence" value="ECO:0007669"/>
    <property type="project" value="UniProtKB-UniRule"/>
</dbReference>
<evidence type="ECO:0000256" key="9">
    <source>
        <dbReference type="ARBA" id="ARBA00023204"/>
    </source>
</evidence>
<keyword evidence="3 12" id="KW-0235">DNA replication</keyword>
<dbReference type="SUPFAM" id="SSF56091">
    <property type="entry name" value="DNA ligase/mRNA capping enzyme, catalytic domain"/>
    <property type="match status" value="1"/>
</dbReference>
<keyword evidence="10 12" id="KW-0464">Manganese</keyword>
<evidence type="ECO:0000256" key="10">
    <source>
        <dbReference type="ARBA" id="ARBA00023211"/>
    </source>
</evidence>
<dbReference type="NCBIfam" id="NF005932">
    <property type="entry name" value="PRK07956.1"/>
    <property type="match status" value="1"/>
</dbReference>
<feature type="binding site" evidence="12">
    <location>
        <position position="452"/>
    </location>
    <ligand>
        <name>Zn(2+)</name>
        <dbReference type="ChEBI" id="CHEBI:29105"/>
    </ligand>
</feature>
<dbReference type="FunFam" id="3.30.470.30:FF:000001">
    <property type="entry name" value="DNA ligase"/>
    <property type="match status" value="1"/>
</dbReference>
<evidence type="ECO:0000256" key="4">
    <source>
        <dbReference type="ARBA" id="ARBA00022723"/>
    </source>
</evidence>
<dbReference type="GO" id="GO:0046872">
    <property type="term" value="F:metal ion binding"/>
    <property type="evidence" value="ECO:0007669"/>
    <property type="project" value="UniProtKB-KW"/>
</dbReference>
<evidence type="ECO:0000256" key="6">
    <source>
        <dbReference type="ARBA" id="ARBA00022833"/>
    </source>
</evidence>
<feature type="binding site" evidence="12">
    <location>
        <begin position="58"/>
        <end position="62"/>
    </location>
    <ligand>
        <name>NAD(+)</name>
        <dbReference type="ChEBI" id="CHEBI:57540"/>
    </ligand>
</feature>
<dbReference type="PANTHER" id="PTHR23389">
    <property type="entry name" value="CHROMOSOME TRANSMISSION FIDELITY FACTOR 18"/>
    <property type="match status" value="1"/>
</dbReference>
<dbReference type="GO" id="GO:0006260">
    <property type="term" value="P:DNA replication"/>
    <property type="evidence" value="ECO:0007669"/>
    <property type="project" value="UniProtKB-KW"/>
</dbReference>
<keyword evidence="4 12" id="KW-0479">Metal-binding</keyword>
<evidence type="ECO:0000313" key="14">
    <source>
        <dbReference type="EMBL" id="EHP50758.1"/>
    </source>
</evidence>
<dbReference type="PATRIC" id="fig|742817.3.peg.476"/>
<feature type="binding site" evidence="12">
    <location>
        <position position="159"/>
    </location>
    <ligand>
        <name>NAD(+)</name>
        <dbReference type="ChEBI" id="CHEBI:57540"/>
    </ligand>
</feature>
<dbReference type="Pfam" id="PF12826">
    <property type="entry name" value="HHH_2"/>
    <property type="match status" value="2"/>
</dbReference>
<comment type="similarity">
    <text evidence="12">Belongs to the NAD-dependent DNA ligase family. LigA subfamily.</text>
</comment>
<dbReference type="NCBIfam" id="TIGR00575">
    <property type="entry name" value="dnlj"/>
    <property type="match status" value="1"/>
</dbReference>
<dbReference type="InterPro" id="IPR004150">
    <property type="entry name" value="NAD_DNA_ligase_OB"/>
</dbReference>
<evidence type="ECO:0000256" key="5">
    <source>
        <dbReference type="ARBA" id="ARBA00022763"/>
    </source>
</evidence>
<dbReference type="PROSITE" id="PS01056">
    <property type="entry name" value="DNA_LIGASE_N2"/>
    <property type="match status" value="1"/>
</dbReference>
<keyword evidence="7 12" id="KW-0460">Magnesium</keyword>